<sequence length="134" mass="15889">MSHVIAFIPLRENHATEPYRIYLGCLVVVYMHFNNYVDDIRPFDGIMIYSIWLACGLHLTAPHLLERVMRRFDYTQTILRHLVVSASLVLTRRQMNDMLDDYESHLVSEEARGTIAESDWSYVEGYIRWFFRVS</sequence>
<proteinExistence type="predicted"/>
<organism evidence="1 2">
    <name type="scientific">Pisum sativum</name>
    <name type="common">Garden pea</name>
    <name type="synonym">Lathyrus oleraceus</name>
    <dbReference type="NCBI Taxonomy" id="3888"/>
    <lineage>
        <taxon>Eukaryota</taxon>
        <taxon>Viridiplantae</taxon>
        <taxon>Streptophyta</taxon>
        <taxon>Embryophyta</taxon>
        <taxon>Tracheophyta</taxon>
        <taxon>Spermatophyta</taxon>
        <taxon>Magnoliopsida</taxon>
        <taxon>eudicotyledons</taxon>
        <taxon>Gunneridae</taxon>
        <taxon>Pentapetalae</taxon>
        <taxon>rosids</taxon>
        <taxon>fabids</taxon>
        <taxon>Fabales</taxon>
        <taxon>Fabaceae</taxon>
        <taxon>Papilionoideae</taxon>
        <taxon>50 kb inversion clade</taxon>
        <taxon>NPAAA clade</taxon>
        <taxon>Hologalegina</taxon>
        <taxon>IRL clade</taxon>
        <taxon>Fabeae</taxon>
        <taxon>Lathyrus</taxon>
    </lineage>
</organism>
<accession>A0A9D4X931</accession>
<dbReference type="Gramene" id="Psat04G0109900-T1">
    <property type="protein sequence ID" value="KAI5415932.1"/>
    <property type="gene ID" value="KIW84_041099"/>
</dbReference>
<dbReference type="EMBL" id="JAMSHJ010000004">
    <property type="protein sequence ID" value="KAI5415932.1"/>
    <property type="molecule type" value="Genomic_DNA"/>
</dbReference>
<comment type="caution">
    <text evidence="1">The sequence shown here is derived from an EMBL/GenBank/DDBJ whole genome shotgun (WGS) entry which is preliminary data.</text>
</comment>
<dbReference type="Proteomes" id="UP001058974">
    <property type="component" value="Chromosome 4"/>
</dbReference>
<evidence type="ECO:0000313" key="1">
    <source>
        <dbReference type="EMBL" id="KAI5415932.1"/>
    </source>
</evidence>
<gene>
    <name evidence="1" type="ORF">KIW84_041099</name>
</gene>
<name>A0A9D4X931_PEA</name>
<evidence type="ECO:0008006" key="3">
    <source>
        <dbReference type="Google" id="ProtNLM"/>
    </source>
</evidence>
<protein>
    <recommendedName>
        <fullName evidence="3">Aminotransferase-like plant mobile domain-containing protein</fullName>
    </recommendedName>
</protein>
<dbReference type="AlphaFoldDB" id="A0A9D4X931"/>
<reference evidence="1 2" key="1">
    <citation type="journal article" date="2022" name="Nat. Genet.">
        <title>Improved pea reference genome and pan-genome highlight genomic features and evolutionary characteristics.</title>
        <authorList>
            <person name="Yang T."/>
            <person name="Liu R."/>
            <person name="Luo Y."/>
            <person name="Hu S."/>
            <person name="Wang D."/>
            <person name="Wang C."/>
            <person name="Pandey M.K."/>
            <person name="Ge S."/>
            <person name="Xu Q."/>
            <person name="Li N."/>
            <person name="Li G."/>
            <person name="Huang Y."/>
            <person name="Saxena R.K."/>
            <person name="Ji Y."/>
            <person name="Li M."/>
            <person name="Yan X."/>
            <person name="He Y."/>
            <person name="Liu Y."/>
            <person name="Wang X."/>
            <person name="Xiang C."/>
            <person name="Varshney R.K."/>
            <person name="Ding H."/>
            <person name="Gao S."/>
            <person name="Zong X."/>
        </authorList>
    </citation>
    <scope>NUCLEOTIDE SEQUENCE [LARGE SCALE GENOMIC DNA]</scope>
    <source>
        <strain evidence="1 2">cv. Zhongwan 6</strain>
    </source>
</reference>
<evidence type="ECO:0000313" key="2">
    <source>
        <dbReference type="Proteomes" id="UP001058974"/>
    </source>
</evidence>
<keyword evidence="2" id="KW-1185">Reference proteome</keyword>